<dbReference type="GO" id="GO:0000724">
    <property type="term" value="P:double-strand break repair via homologous recombination"/>
    <property type="evidence" value="ECO:0007669"/>
    <property type="project" value="TreeGrafter"/>
</dbReference>
<proteinExistence type="predicted"/>
<keyword evidence="3" id="KW-0227">DNA damage</keyword>
<keyword evidence="2" id="KW-0677">Repeat</keyword>
<dbReference type="InterPro" id="IPR031099">
    <property type="entry name" value="BRCA1-associated"/>
</dbReference>
<reference evidence="8 9" key="1">
    <citation type="submission" date="2023-03" db="EMBL/GenBank/DDBJ databases">
        <title>Genome sequence of Lichtheimia ornata CBS 291.66.</title>
        <authorList>
            <person name="Mohabir J.T."/>
            <person name="Shea T.P."/>
            <person name="Kurbessoian T."/>
            <person name="Berby B."/>
            <person name="Fontaine J."/>
            <person name="Livny J."/>
            <person name="Gnirke A."/>
            <person name="Stajich J.E."/>
            <person name="Cuomo C.A."/>
        </authorList>
    </citation>
    <scope>NUCLEOTIDE SEQUENCE [LARGE SCALE GENOMIC DNA]</scope>
    <source>
        <strain evidence="8">CBS 291.66</strain>
    </source>
</reference>
<dbReference type="PANTHER" id="PTHR13763">
    <property type="entry name" value="BREAST CANCER TYPE 1 SUSCEPTIBILITY PROTEIN BRCA1"/>
    <property type="match status" value="1"/>
</dbReference>
<dbReference type="InterPro" id="IPR001357">
    <property type="entry name" value="BRCT_dom"/>
</dbReference>
<dbReference type="InterPro" id="IPR036420">
    <property type="entry name" value="BRCT_dom_sf"/>
</dbReference>
<evidence type="ECO:0000313" key="9">
    <source>
        <dbReference type="Proteomes" id="UP001234581"/>
    </source>
</evidence>
<dbReference type="GO" id="GO:0045944">
    <property type="term" value="P:positive regulation of transcription by RNA polymerase II"/>
    <property type="evidence" value="ECO:0007669"/>
    <property type="project" value="TreeGrafter"/>
</dbReference>
<evidence type="ECO:0000256" key="2">
    <source>
        <dbReference type="ARBA" id="ARBA00022737"/>
    </source>
</evidence>
<accession>A0AAD7XRQ4</accession>
<dbReference type="EMBL" id="JARTCD010000063">
    <property type="protein sequence ID" value="KAJ8654319.1"/>
    <property type="molecule type" value="Genomic_DNA"/>
</dbReference>
<evidence type="ECO:0000256" key="4">
    <source>
        <dbReference type="ARBA" id="ARBA00023204"/>
    </source>
</evidence>
<sequence length="288" mass="31780">MRHNSASVCEGKGYKHLKERIQDLVNAAGATVESNLPTENPTSDTNVDDTLQEPRKSVKVCFTNTSPDMKDDILKRASANGLHIVVHEKVMKDTIHIVSMVDAEGIASRTESHVLEITLSKHVVSTQWLEESITQKTFTKENNFMVTGDHIAGATGAPQRALEMKGKLLEGLGIILSLERMNEDNYEPGLYVSDILPCHGSNWPCVIRAVIFQEQGIPGRCSYGIEGEGYKSLKEKLQDLCNAAGGTVERNLPKTQNKTSDSNFDEKQVTTLSEPVFLIPTTELRNTL</sequence>
<dbReference type="RefSeq" id="XP_058339233.1">
    <property type="nucleotide sequence ID" value="XM_058489998.1"/>
</dbReference>
<keyword evidence="9" id="KW-1185">Reference proteome</keyword>
<dbReference type="Proteomes" id="UP001234581">
    <property type="component" value="Unassembled WGS sequence"/>
</dbReference>
<evidence type="ECO:0000313" key="8">
    <source>
        <dbReference type="EMBL" id="KAJ8654319.1"/>
    </source>
</evidence>
<evidence type="ECO:0000256" key="5">
    <source>
        <dbReference type="ARBA" id="ARBA00023242"/>
    </source>
</evidence>
<feature type="compositionally biased region" description="Polar residues" evidence="6">
    <location>
        <begin position="32"/>
        <end position="45"/>
    </location>
</feature>
<dbReference type="GO" id="GO:0004842">
    <property type="term" value="F:ubiquitin-protein transferase activity"/>
    <property type="evidence" value="ECO:0007669"/>
    <property type="project" value="TreeGrafter"/>
</dbReference>
<comment type="subcellular location">
    <subcellularLocation>
        <location evidence="1">Nucleus</location>
    </subcellularLocation>
</comment>
<comment type="caution">
    <text evidence="8">The sequence shown here is derived from an EMBL/GenBank/DDBJ whole genome shotgun (WGS) entry which is preliminary data.</text>
</comment>
<keyword evidence="4" id="KW-0234">DNA repair</keyword>
<dbReference type="GO" id="GO:0005634">
    <property type="term" value="C:nucleus"/>
    <property type="evidence" value="ECO:0007669"/>
    <property type="project" value="UniProtKB-SubCell"/>
</dbReference>
<organism evidence="8 9">
    <name type="scientific">Lichtheimia ornata</name>
    <dbReference type="NCBI Taxonomy" id="688661"/>
    <lineage>
        <taxon>Eukaryota</taxon>
        <taxon>Fungi</taxon>
        <taxon>Fungi incertae sedis</taxon>
        <taxon>Mucoromycota</taxon>
        <taxon>Mucoromycotina</taxon>
        <taxon>Mucoromycetes</taxon>
        <taxon>Mucorales</taxon>
        <taxon>Lichtheimiaceae</taxon>
        <taxon>Lichtheimia</taxon>
    </lineage>
</organism>
<evidence type="ECO:0000259" key="7">
    <source>
        <dbReference type="PROSITE" id="PS50172"/>
    </source>
</evidence>
<evidence type="ECO:0000256" key="6">
    <source>
        <dbReference type="SAM" id="MobiDB-lite"/>
    </source>
</evidence>
<evidence type="ECO:0000256" key="3">
    <source>
        <dbReference type="ARBA" id="ARBA00022763"/>
    </source>
</evidence>
<dbReference type="AlphaFoldDB" id="A0AAD7XRQ4"/>
<feature type="region of interest" description="Disordered" evidence="6">
    <location>
        <begin position="32"/>
        <end position="51"/>
    </location>
</feature>
<dbReference type="GeneID" id="83217419"/>
<dbReference type="SUPFAM" id="SSF52113">
    <property type="entry name" value="BRCT domain"/>
    <property type="match status" value="1"/>
</dbReference>
<name>A0AAD7XRQ4_9FUNG</name>
<protein>
    <recommendedName>
        <fullName evidence="7">BRCT domain-containing protein</fullName>
    </recommendedName>
</protein>
<gene>
    <name evidence="8" type="ORF">O0I10_010015</name>
</gene>
<dbReference type="PROSITE" id="PS50172">
    <property type="entry name" value="BRCT"/>
    <property type="match status" value="1"/>
</dbReference>
<dbReference type="Gene3D" id="3.40.50.10190">
    <property type="entry name" value="BRCT domain"/>
    <property type="match status" value="1"/>
</dbReference>
<dbReference type="PANTHER" id="PTHR13763:SF0">
    <property type="entry name" value="BREAST CANCER TYPE 1 SUSCEPTIBILITY PROTEIN"/>
    <property type="match status" value="1"/>
</dbReference>
<evidence type="ECO:0000256" key="1">
    <source>
        <dbReference type="ARBA" id="ARBA00004123"/>
    </source>
</evidence>
<keyword evidence="5" id="KW-0539">Nucleus</keyword>
<feature type="domain" description="BRCT" evidence="7">
    <location>
        <begin position="50"/>
        <end position="146"/>
    </location>
</feature>